<feature type="domain" description="Kazal-like" evidence="10">
    <location>
        <begin position="455"/>
        <end position="510"/>
    </location>
</feature>
<evidence type="ECO:0000256" key="7">
    <source>
        <dbReference type="ARBA" id="ARBA00023157"/>
    </source>
</evidence>
<name>A0A8C4X6R9_ERPCA</name>
<dbReference type="Gene3D" id="1.20.1250.20">
    <property type="entry name" value="MFS general substrate transporter like domains"/>
    <property type="match status" value="1"/>
</dbReference>
<dbReference type="GO" id="GO:0015347">
    <property type="term" value="F:sodium-independent organic anion transmembrane transporter activity"/>
    <property type="evidence" value="ECO:0007669"/>
    <property type="project" value="TreeGrafter"/>
</dbReference>
<dbReference type="Pfam" id="PF03137">
    <property type="entry name" value="OATP"/>
    <property type="match status" value="1"/>
</dbReference>
<evidence type="ECO:0000256" key="8">
    <source>
        <dbReference type="RuleBase" id="RU362056"/>
    </source>
</evidence>
<evidence type="ECO:0000313" key="12">
    <source>
        <dbReference type="Proteomes" id="UP000694620"/>
    </source>
</evidence>
<dbReference type="PANTHER" id="PTHR11388">
    <property type="entry name" value="ORGANIC ANION TRANSPORTER"/>
    <property type="match status" value="1"/>
</dbReference>
<feature type="transmembrane region" description="Helical" evidence="8">
    <location>
        <begin position="270"/>
        <end position="292"/>
    </location>
</feature>
<dbReference type="AlphaFoldDB" id="A0A8C4X6R9"/>
<evidence type="ECO:0000259" key="9">
    <source>
        <dbReference type="PROSITE" id="PS50850"/>
    </source>
</evidence>
<keyword evidence="8" id="KW-0813">Transport</keyword>
<dbReference type="PANTHER" id="PTHR11388:SF160">
    <property type="entry name" value="SOLUTE CARRIER ORGANIC ANION TRANSPORTER FAMILY MEMBER"/>
    <property type="match status" value="1"/>
</dbReference>
<keyword evidence="8" id="KW-0406">Ion transport</keyword>
<dbReference type="InterPro" id="IPR020846">
    <property type="entry name" value="MFS_dom"/>
</dbReference>
<feature type="transmembrane region" description="Helical" evidence="8">
    <location>
        <begin position="535"/>
        <end position="557"/>
    </location>
</feature>
<accession>A0A8C4X6R9</accession>
<sequence>MPRRLGAVLKNHAVMNGIDNPVYCSDDETAINRDEKIKQETRTEEELSEGPYAWGSFSPTCLQCCNRPSGFLLWFCILGVIQGMLVNGLVNISISTIEKRYDLRSSLTGLISSSYDISFCILCLFVSFHGQRGHKPRWMTYSAFMLGLGSLVFSFPHYINLCSISGSHDNNDECSNSKSSRSLGYLFIFILGQLIMGAGGTAMYTLGLAFIDESVPSEKSSLYLGIANGMAVLGPAVGYIVGGQFLRIYIDINKSLEIDLTQDDPRWLGGWWIPFLLSWPIVWLLTVPFLGFPKYLPGTAMIQKQKVSQAHQDGSEILVKEKNLGKNFKDFPLALKLLLKNKVFMCLTGASCFDGLLITSLATFMPKYIENQYGRTSNEAALLGGLVLIPGAVVGQVAGGLLCSKLKLKCRSMIKMAVITSTVSLLLCSVFFFTKCENSPFAGVSVNYNGLGSPGNLSAPCNAGCECDHSEYSPVCGEDNIIYFSPCHAGCKDLVLQNKTKVYFSCSCISHNSSITMVSKANAGVCPIKCSKIKLFITFSFLFAVFNFMASTPTTTATLRSVPEKQCPFALGVQWIFIRLLGSIPGPIILGAAMDYSCILWVVNACGMKGACWAYDNHQMALSLMDFGSLIHFFYFTSFSIPFCFFMGPTILKVFLYPSIKTCIIHFLIFNDFFVCMPLLKNSQVRFSFSTMFWARCFGLVI</sequence>
<keyword evidence="12" id="KW-1185">Reference proteome</keyword>
<feature type="transmembrane region" description="Helical" evidence="8">
    <location>
        <begin position="343"/>
        <end position="365"/>
    </location>
</feature>
<keyword evidence="5 8" id="KW-1133">Transmembrane helix</keyword>
<dbReference type="PROSITE" id="PS51465">
    <property type="entry name" value="KAZAL_2"/>
    <property type="match status" value="1"/>
</dbReference>
<dbReference type="InterPro" id="IPR002350">
    <property type="entry name" value="Kazal_dom"/>
</dbReference>
<keyword evidence="6 8" id="KW-0472">Membrane</keyword>
<evidence type="ECO:0000256" key="4">
    <source>
        <dbReference type="ARBA" id="ARBA00022692"/>
    </source>
</evidence>
<evidence type="ECO:0000256" key="5">
    <source>
        <dbReference type="ARBA" id="ARBA00022989"/>
    </source>
</evidence>
<evidence type="ECO:0000256" key="6">
    <source>
        <dbReference type="ARBA" id="ARBA00023136"/>
    </source>
</evidence>
<protein>
    <recommendedName>
        <fullName evidence="8">Solute carrier organic anion transporter family member</fullName>
    </recommendedName>
</protein>
<feature type="transmembrane region" description="Helical" evidence="8">
    <location>
        <begin position="654"/>
        <end position="680"/>
    </location>
</feature>
<reference evidence="11" key="3">
    <citation type="submission" date="2025-09" db="UniProtKB">
        <authorList>
            <consortium name="Ensembl"/>
        </authorList>
    </citation>
    <scope>IDENTIFICATION</scope>
</reference>
<keyword evidence="3" id="KW-1003">Cell membrane</keyword>
<gene>
    <name evidence="11" type="primary">SLCO4C1</name>
    <name evidence="11" type="synonym">SLCO6A1</name>
</gene>
<dbReference type="SUPFAM" id="SSF100895">
    <property type="entry name" value="Kazal-type serine protease inhibitors"/>
    <property type="match status" value="1"/>
</dbReference>
<reference evidence="11" key="2">
    <citation type="submission" date="2025-08" db="UniProtKB">
        <authorList>
            <consortium name="Ensembl"/>
        </authorList>
    </citation>
    <scope>IDENTIFICATION</scope>
</reference>
<keyword evidence="7" id="KW-1015">Disulfide bond</keyword>
<evidence type="ECO:0000259" key="10">
    <source>
        <dbReference type="PROSITE" id="PS51465"/>
    </source>
</evidence>
<dbReference type="PROSITE" id="PS50850">
    <property type="entry name" value="MFS"/>
    <property type="match status" value="1"/>
</dbReference>
<dbReference type="GeneTree" id="ENSGT01150000286985"/>
<dbReference type="InterPro" id="IPR036259">
    <property type="entry name" value="MFS_trans_sf"/>
</dbReference>
<dbReference type="NCBIfam" id="TIGR00805">
    <property type="entry name" value="oat"/>
    <property type="match status" value="1"/>
</dbReference>
<dbReference type="GO" id="GO:0016323">
    <property type="term" value="C:basolateral plasma membrane"/>
    <property type="evidence" value="ECO:0007669"/>
    <property type="project" value="TreeGrafter"/>
</dbReference>
<feature type="transmembrane region" description="Helical" evidence="8">
    <location>
        <begin position="627"/>
        <end position="648"/>
    </location>
</feature>
<keyword evidence="4 8" id="KW-0812">Transmembrane</keyword>
<dbReference type="GO" id="GO:0043252">
    <property type="term" value="P:sodium-independent organic anion transport"/>
    <property type="evidence" value="ECO:0007669"/>
    <property type="project" value="TreeGrafter"/>
</dbReference>
<comment type="similarity">
    <text evidence="2 8">Belongs to the organo anion transporter (TC 2.A.60) family.</text>
</comment>
<organism evidence="11 12">
    <name type="scientific">Erpetoichthys calabaricus</name>
    <name type="common">Rope fish</name>
    <name type="synonym">Calamoichthys calabaricus</name>
    <dbReference type="NCBI Taxonomy" id="27687"/>
    <lineage>
        <taxon>Eukaryota</taxon>
        <taxon>Metazoa</taxon>
        <taxon>Chordata</taxon>
        <taxon>Craniata</taxon>
        <taxon>Vertebrata</taxon>
        <taxon>Euteleostomi</taxon>
        <taxon>Actinopterygii</taxon>
        <taxon>Polypteriformes</taxon>
        <taxon>Polypteridae</taxon>
        <taxon>Erpetoichthys</taxon>
    </lineage>
</organism>
<feature type="transmembrane region" description="Helical" evidence="8">
    <location>
        <begin position="71"/>
        <end position="94"/>
    </location>
</feature>
<dbReference type="Pfam" id="PF07648">
    <property type="entry name" value="Kazal_2"/>
    <property type="match status" value="1"/>
</dbReference>
<proteinExistence type="inferred from homology"/>
<feature type="transmembrane region" description="Helical" evidence="8">
    <location>
        <begin position="106"/>
        <end position="126"/>
    </location>
</feature>
<reference evidence="11" key="1">
    <citation type="submission" date="2021-06" db="EMBL/GenBank/DDBJ databases">
        <authorList>
            <consortium name="Wellcome Sanger Institute Data Sharing"/>
        </authorList>
    </citation>
    <scope>NUCLEOTIDE SEQUENCE [LARGE SCALE GENOMIC DNA]</scope>
</reference>
<comment type="subcellular location">
    <subcellularLocation>
        <location evidence="1 8">Cell membrane</location>
        <topology evidence="1 8">Multi-pass membrane protein</topology>
    </subcellularLocation>
</comment>
<dbReference type="InterPro" id="IPR004156">
    <property type="entry name" value="OATP"/>
</dbReference>
<feature type="transmembrane region" description="Helical" evidence="8">
    <location>
        <begin position="380"/>
        <end position="402"/>
    </location>
</feature>
<feature type="transmembrane region" description="Helical" evidence="8">
    <location>
        <begin position="138"/>
        <end position="159"/>
    </location>
</feature>
<feature type="transmembrane region" description="Helical" evidence="8">
    <location>
        <begin position="222"/>
        <end position="250"/>
    </location>
</feature>
<evidence type="ECO:0000256" key="2">
    <source>
        <dbReference type="ARBA" id="ARBA00009657"/>
    </source>
</evidence>
<dbReference type="SUPFAM" id="SSF103473">
    <property type="entry name" value="MFS general substrate transporter"/>
    <property type="match status" value="1"/>
</dbReference>
<feature type="transmembrane region" description="Helical" evidence="8">
    <location>
        <begin position="185"/>
        <end position="210"/>
    </location>
</feature>
<evidence type="ECO:0000313" key="11">
    <source>
        <dbReference type="Ensembl" id="ENSECRP00000008886.1"/>
    </source>
</evidence>
<dbReference type="Ensembl" id="ENSECRT00000009033.1">
    <property type="protein sequence ID" value="ENSECRP00000008886.1"/>
    <property type="gene ID" value="ENSECRG00000005955.1"/>
</dbReference>
<evidence type="ECO:0000256" key="1">
    <source>
        <dbReference type="ARBA" id="ARBA00004651"/>
    </source>
</evidence>
<feature type="domain" description="Major facilitator superfamily (MFS) profile" evidence="9">
    <location>
        <begin position="72"/>
        <end position="661"/>
    </location>
</feature>
<dbReference type="Proteomes" id="UP000694620">
    <property type="component" value="Chromosome 7"/>
</dbReference>
<dbReference type="GO" id="GO:0006811">
    <property type="term" value="P:monoatomic ion transport"/>
    <property type="evidence" value="ECO:0007669"/>
    <property type="project" value="UniProtKB-KW"/>
</dbReference>
<dbReference type="Gene3D" id="3.30.60.30">
    <property type="match status" value="1"/>
</dbReference>
<dbReference type="InterPro" id="IPR036058">
    <property type="entry name" value="Kazal_dom_sf"/>
</dbReference>
<comment type="caution">
    <text evidence="8">Lacks conserved residue(s) required for the propagation of feature annotation.</text>
</comment>
<evidence type="ECO:0000256" key="3">
    <source>
        <dbReference type="ARBA" id="ARBA00022475"/>
    </source>
</evidence>